<dbReference type="Gene3D" id="2.30.30.140">
    <property type="match status" value="4"/>
</dbReference>
<dbReference type="Pfam" id="PF02820">
    <property type="entry name" value="MBT"/>
    <property type="match status" value="4"/>
</dbReference>
<feature type="repeat" description="MBT" evidence="2">
    <location>
        <begin position="410"/>
        <end position="509"/>
    </location>
</feature>
<name>A0A0N4UXY3_ENTVE</name>
<dbReference type="GO" id="GO:0003682">
    <property type="term" value="F:chromatin binding"/>
    <property type="evidence" value="ECO:0007669"/>
    <property type="project" value="TreeGrafter"/>
</dbReference>
<accession>A0A0N4UXY3</accession>
<dbReference type="GO" id="GO:0042393">
    <property type="term" value="F:histone binding"/>
    <property type="evidence" value="ECO:0007669"/>
    <property type="project" value="TreeGrafter"/>
</dbReference>
<dbReference type="GO" id="GO:0005634">
    <property type="term" value="C:nucleus"/>
    <property type="evidence" value="ECO:0007669"/>
    <property type="project" value="InterPro"/>
</dbReference>
<dbReference type="EMBL" id="UXUI01007322">
    <property type="protein sequence ID" value="VDD86983.1"/>
    <property type="molecule type" value="Genomic_DNA"/>
</dbReference>
<feature type="repeat" description="MBT" evidence="2">
    <location>
        <begin position="28"/>
        <end position="146"/>
    </location>
</feature>
<evidence type="ECO:0000256" key="1">
    <source>
        <dbReference type="ARBA" id="ARBA00022737"/>
    </source>
</evidence>
<dbReference type="InterPro" id="IPR004092">
    <property type="entry name" value="Mbt"/>
</dbReference>
<gene>
    <name evidence="3" type="ORF">EVEC_LOCUS2126</name>
</gene>
<feature type="repeat" description="MBT" evidence="2">
    <location>
        <begin position="155"/>
        <end position="272"/>
    </location>
</feature>
<dbReference type="STRING" id="51028.A0A0N4UXY3"/>
<dbReference type="AlphaFoldDB" id="A0A0N4UXY3"/>
<reference evidence="3 4" key="2">
    <citation type="submission" date="2018-10" db="EMBL/GenBank/DDBJ databases">
        <authorList>
            <consortium name="Pathogen Informatics"/>
        </authorList>
    </citation>
    <scope>NUCLEOTIDE SEQUENCE [LARGE SCALE GENOMIC DNA]</scope>
</reference>
<dbReference type="PROSITE" id="PS51079">
    <property type="entry name" value="MBT"/>
    <property type="match status" value="4"/>
</dbReference>
<evidence type="ECO:0000313" key="4">
    <source>
        <dbReference type="Proteomes" id="UP000274131"/>
    </source>
</evidence>
<dbReference type="OrthoDB" id="8188861at2759"/>
<reference evidence="5" key="1">
    <citation type="submission" date="2017-02" db="UniProtKB">
        <authorList>
            <consortium name="WormBaseParasite"/>
        </authorList>
    </citation>
    <scope>IDENTIFICATION</scope>
</reference>
<proteinExistence type="predicted"/>
<evidence type="ECO:0000313" key="3">
    <source>
        <dbReference type="EMBL" id="VDD86983.1"/>
    </source>
</evidence>
<dbReference type="GO" id="GO:0045892">
    <property type="term" value="P:negative regulation of DNA-templated transcription"/>
    <property type="evidence" value="ECO:0007669"/>
    <property type="project" value="TreeGrafter"/>
</dbReference>
<keyword evidence="1" id="KW-0677">Repeat</keyword>
<protein>
    <submittedName>
        <fullName evidence="5">Scm-like with four MBT domains protein 2</fullName>
    </submittedName>
</protein>
<dbReference type="CDD" id="cd20097">
    <property type="entry name" value="MBT_dSfmbt-like_rpt1"/>
    <property type="match status" value="1"/>
</dbReference>
<dbReference type="SMART" id="SM00561">
    <property type="entry name" value="MBT"/>
    <property type="match status" value="4"/>
</dbReference>
<sequence length="521" mass="59563">MPSGHLRRYREIAPSIPTPSNIDLNGTYSWHNYLEDTVNPPSKKPRDDIYCSENVVPVDTFYQAPLAQLMQCIDANVEASNMGKAFTKPLYWFARVKKVAGYRLLLRYEGMDQSGDEVNDFWVHIASSEIQRVGFCCDEGEGVLVPPESIVDRHSDWKEYVLCSIHGFRTLPLRWEEYREKNIVRCKFKKGERVELLDALVSMRVRPALIDDIIGDRVFVKLNKADLTGCGIFGDGKEEDDPQISGVWMDQDSPLLFYVGWSIKVGYTLLANESYVKHATNVANALKAVRLNFEVFKGDSTLPLADCDAAPNLFKLYKDNMEDDDCKGNTFTEWKKDMKLEVLDPLDNWKELRVGTVMELLDDGYLKIGFDGGDMEEDTVPLHCSSPLLFPAGYAERFGIKLKHANIDKFEWKTYLKNQKATAAPEGLFENIEKLEEINHFQVGAKLEAVDLCEPFLICVATVVARKGRLLKIKYDGWDDSYDQYFDFRSNNIYPLGWCEMYGHKLAAPKIEVRKKAKSKR</sequence>
<evidence type="ECO:0000256" key="2">
    <source>
        <dbReference type="PROSITE-ProRule" id="PRU00459"/>
    </source>
</evidence>
<dbReference type="InterPro" id="IPR050548">
    <property type="entry name" value="PcG_chromatin_remod_factors"/>
</dbReference>
<dbReference type="WBParaSite" id="EVEC_0000241801-mRNA-1">
    <property type="protein sequence ID" value="EVEC_0000241801-mRNA-1"/>
    <property type="gene ID" value="EVEC_0000241801"/>
</dbReference>
<organism evidence="5">
    <name type="scientific">Enterobius vermicularis</name>
    <name type="common">Human pinworm</name>
    <dbReference type="NCBI Taxonomy" id="51028"/>
    <lineage>
        <taxon>Eukaryota</taxon>
        <taxon>Metazoa</taxon>
        <taxon>Ecdysozoa</taxon>
        <taxon>Nematoda</taxon>
        <taxon>Chromadorea</taxon>
        <taxon>Rhabditida</taxon>
        <taxon>Spirurina</taxon>
        <taxon>Oxyuridomorpha</taxon>
        <taxon>Oxyuroidea</taxon>
        <taxon>Oxyuridae</taxon>
        <taxon>Enterobius</taxon>
    </lineage>
</organism>
<feature type="repeat" description="MBT" evidence="2">
    <location>
        <begin position="296"/>
        <end position="405"/>
    </location>
</feature>
<dbReference type="SUPFAM" id="SSF63748">
    <property type="entry name" value="Tudor/PWWP/MBT"/>
    <property type="match status" value="4"/>
</dbReference>
<dbReference type="PANTHER" id="PTHR12247">
    <property type="entry name" value="POLYCOMB GROUP PROTEIN"/>
    <property type="match status" value="1"/>
</dbReference>
<dbReference type="Proteomes" id="UP000274131">
    <property type="component" value="Unassembled WGS sequence"/>
</dbReference>
<keyword evidence="4" id="KW-1185">Reference proteome</keyword>
<evidence type="ECO:0000313" key="5">
    <source>
        <dbReference type="WBParaSite" id="EVEC_0000241801-mRNA-1"/>
    </source>
</evidence>